<dbReference type="SMART" id="SM00382">
    <property type="entry name" value="AAA"/>
    <property type="match status" value="1"/>
</dbReference>
<dbReference type="InterPro" id="IPR020591">
    <property type="entry name" value="Chromosome_initiator_DnaA-like"/>
</dbReference>
<dbReference type="InterPro" id="IPR047661">
    <property type="entry name" value="IstB"/>
</dbReference>
<dbReference type="PANTHER" id="PTHR30050">
    <property type="entry name" value="CHROMOSOMAL REPLICATION INITIATOR PROTEIN DNAA"/>
    <property type="match status" value="1"/>
</dbReference>
<dbReference type="PANTHER" id="PTHR30050:SF4">
    <property type="entry name" value="ATP-BINDING PROTEIN RV3427C IN INSERTION SEQUENCE-RELATED"/>
    <property type="match status" value="1"/>
</dbReference>
<dbReference type="CDD" id="cd00009">
    <property type="entry name" value="AAA"/>
    <property type="match status" value="1"/>
</dbReference>
<comment type="similarity">
    <text evidence="1">Belongs to the IS21/IS1162 putative ATP-binding protein family.</text>
</comment>
<dbReference type="PIRSF" id="PIRSF003073">
    <property type="entry name" value="DNAC_TnpB_IstB"/>
    <property type="match status" value="1"/>
</dbReference>
<reference evidence="5" key="1">
    <citation type="journal article" date="2014" name="Int. J. Syst. Evol. Microbiol.">
        <title>Complete genome sequence of Corynebacterium casei LMG S-19264T (=DSM 44701T), isolated from a smear-ripened cheese.</title>
        <authorList>
            <consortium name="US DOE Joint Genome Institute (JGI-PGF)"/>
            <person name="Walter F."/>
            <person name="Albersmeier A."/>
            <person name="Kalinowski J."/>
            <person name="Ruckert C."/>
        </authorList>
    </citation>
    <scope>NUCLEOTIDE SEQUENCE</scope>
    <source>
        <strain evidence="5">JCM 3131</strain>
    </source>
</reference>
<gene>
    <name evidence="5" type="primary">istB</name>
    <name evidence="5" type="ORF">GCM10010145_61460</name>
</gene>
<dbReference type="EMBL" id="BMQK01000021">
    <property type="protein sequence ID" value="GGQ83609.1"/>
    <property type="molecule type" value="Genomic_DNA"/>
</dbReference>
<name>A0A918EWT1_9ACTN</name>
<comment type="caution">
    <text evidence="5">The sequence shown here is derived from an EMBL/GenBank/DDBJ whole genome shotgun (WGS) entry which is preliminary data.</text>
</comment>
<dbReference type="InterPro" id="IPR003593">
    <property type="entry name" value="AAA+_ATPase"/>
</dbReference>
<dbReference type="NCBIfam" id="NF038214">
    <property type="entry name" value="IS21_help_AAA"/>
    <property type="match status" value="1"/>
</dbReference>
<evidence type="ECO:0000256" key="2">
    <source>
        <dbReference type="ARBA" id="ARBA00022741"/>
    </source>
</evidence>
<dbReference type="Pfam" id="PF01695">
    <property type="entry name" value="IstB_IS21"/>
    <property type="match status" value="1"/>
</dbReference>
<dbReference type="InterPro" id="IPR027417">
    <property type="entry name" value="P-loop_NTPase"/>
</dbReference>
<proteinExistence type="inferred from homology"/>
<dbReference type="Proteomes" id="UP000620156">
    <property type="component" value="Unassembled WGS sequence"/>
</dbReference>
<sequence>MNATSRRMSEQAAETAVVGACRMLRLPTIRAKFPDLAEQAAREQMSYRTFLAELLLAECDDRARRRSERRIKAAAFPRQKSLREFDFDANPNIDAAVVHTLATCEWVKKGQPLCLIGDSGTGKSHLLIALGTEAAMAGFRVKYTLATKLVNELVEAADDKQLTKTIARYGRVDLLCIDELGYMELDKHGAELLFQVLTEREEKNSVAIASNEAFGGWTKTFIDPRLCTAIVDRLTFNGTIIETGTDSYRLARSRAKAEQAPRPEPDLTCQG</sequence>
<evidence type="ECO:0000256" key="1">
    <source>
        <dbReference type="ARBA" id="ARBA00008059"/>
    </source>
</evidence>
<keyword evidence="2" id="KW-0547">Nucleotide-binding</keyword>
<keyword evidence="6" id="KW-1185">Reference proteome</keyword>
<feature type="domain" description="AAA+ ATPase" evidence="4">
    <location>
        <begin position="109"/>
        <end position="242"/>
    </location>
</feature>
<dbReference type="InterPro" id="IPR002611">
    <property type="entry name" value="IstB_ATP-bd"/>
</dbReference>
<evidence type="ECO:0000313" key="5">
    <source>
        <dbReference type="EMBL" id="GGQ83609.1"/>
    </source>
</evidence>
<dbReference type="GO" id="GO:0006260">
    <property type="term" value="P:DNA replication"/>
    <property type="evidence" value="ECO:0007669"/>
    <property type="project" value="TreeGrafter"/>
</dbReference>
<dbReference type="InterPro" id="IPR028350">
    <property type="entry name" value="DNAC/IstB-like"/>
</dbReference>
<reference evidence="5" key="2">
    <citation type="submission" date="2020-09" db="EMBL/GenBank/DDBJ databases">
        <authorList>
            <person name="Sun Q."/>
            <person name="Ohkuma M."/>
        </authorList>
    </citation>
    <scope>NUCLEOTIDE SEQUENCE</scope>
    <source>
        <strain evidence="5">JCM 3131</strain>
    </source>
</reference>
<protein>
    <submittedName>
        <fullName evidence="5">ATPase AAA</fullName>
    </submittedName>
</protein>
<dbReference type="PRINTS" id="PR00051">
    <property type="entry name" value="DNAA"/>
</dbReference>
<dbReference type="AlphaFoldDB" id="A0A918EWT1"/>
<evidence type="ECO:0000313" key="6">
    <source>
        <dbReference type="Proteomes" id="UP000620156"/>
    </source>
</evidence>
<accession>A0A918EWT1</accession>
<keyword evidence="3" id="KW-0067">ATP-binding</keyword>
<evidence type="ECO:0000256" key="3">
    <source>
        <dbReference type="ARBA" id="ARBA00022840"/>
    </source>
</evidence>
<dbReference type="Gene3D" id="3.40.50.300">
    <property type="entry name" value="P-loop containing nucleotide triphosphate hydrolases"/>
    <property type="match status" value="1"/>
</dbReference>
<organism evidence="5 6">
    <name type="scientific">Streptomyces ruber</name>
    <dbReference type="NCBI Taxonomy" id="83378"/>
    <lineage>
        <taxon>Bacteria</taxon>
        <taxon>Bacillati</taxon>
        <taxon>Actinomycetota</taxon>
        <taxon>Actinomycetes</taxon>
        <taxon>Kitasatosporales</taxon>
        <taxon>Streptomycetaceae</taxon>
        <taxon>Streptomyces</taxon>
    </lineage>
</organism>
<dbReference type="GO" id="GO:0005524">
    <property type="term" value="F:ATP binding"/>
    <property type="evidence" value="ECO:0007669"/>
    <property type="project" value="UniProtKB-KW"/>
</dbReference>
<evidence type="ECO:0000259" key="4">
    <source>
        <dbReference type="SMART" id="SM00382"/>
    </source>
</evidence>
<dbReference type="RefSeq" id="WP_189220167.1">
    <property type="nucleotide sequence ID" value="NZ_BMQK01000021.1"/>
</dbReference>
<dbReference type="SUPFAM" id="SSF52540">
    <property type="entry name" value="P-loop containing nucleoside triphosphate hydrolases"/>
    <property type="match status" value="1"/>
</dbReference>